<dbReference type="InterPro" id="IPR001509">
    <property type="entry name" value="Epimerase_deHydtase"/>
</dbReference>
<dbReference type="Gene3D" id="3.40.50.720">
    <property type="entry name" value="NAD(P)-binding Rossmann-like Domain"/>
    <property type="match status" value="1"/>
</dbReference>
<name>A0A679J5M3_9HYPH</name>
<proteinExistence type="predicted"/>
<dbReference type="GO" id="GO:0016491">
    <property type="term" value="F:oxidoreductase activity"/>
    <property type="evidence" value="ECO:0007669"/>
    <property type="project" value="UniProtKB-KW"/>
</dbReference>
<dbReference type="AlphaFoldDB" id="A0A679J5M3"/>
<dbReference type="InterPro" id="IPR036291">
    <property type="entry name" value="NAD(P)-bd_dom_sf"/>
</dbReference>
<dbReference type="PANTHER" id="PTHR43245">
    <property type="entry name" value="BIFUNCTIONAL POLYMYXIN RESISTANCE PROTEIN ARNA"/>
    <property type="match status" value="1"/>
</dbReference>
<evidence type="ECO:0000259" key="1">
    <source>
        <dbReference type="Pfam" id="PF01370"/>
    </source>
</evidence>
<evidence type="ECO:0000313" key="2">
    <source>
        <dbReference type="EMBL" id="CAA2107687.1"/>
    </source>
</evidence>
<dbReference type="EC" id="1.1.1.341" evidence="2"/>
<gene>
    <name evidence="2" type="primary">rfbJ</name>
    <name evidence="2" type="ORF">MBUL_04285</name>
</gene>
<dbReference type="InterPro" id="IPR050177">
    <property type="entry name" value="Lipid_A_modif_metabolic_enz"/>
</dbReference>
<organism evidence="2">
    <name type="scientific">Methylobacterium bullatum</name>
    <dbReference type="NCBI Taxonomy" id="570505"/>
    <lineage>
        <taxon>Bacteria</taxon>
        <taxon>Pseudomonadati</taxon>
        <taxon>Pseudomonadota</taxon>
        <taxon>Alphaproteobacteria</taxon>
        <taxon>Hyphomicrobiales</taxon>
        <taxon>Methylobacteriaceae</taxon>
        <taxon>Methylobacterium</taxon>
    </lineage>
</organism>
<dbReference type="EMBL" id="LR743504">
    <property type="protein sequence ID" value="CAA2107687.1"/>
    <property type="molecule type" value="Genomic_DNA"/>
</dbReference>
<dbReference type="Pfam" id="PF01370">
    <property type="entry name" value="Epimerase"/>
    <property type="match status" value="1"/>
</dbReference>
<dbReference type="PANTHER" id="PTHR43245:SF13">
    <property type="entry name" value="UDP-D-APIOSE_UDP-D-XYLOSE SYNTHASE 2"/>
    <property type="match status" value="1"/>
</dbReference>
<protein>
    <submittedName>
        <fullName evidence="2">CDP-abequose synthase</fullName>
        <ecNumber evidence="2">1.1.1.341</ecNumber>
    </submittedName>
</protein>
<feature type="domain" description="NAD-dependent epimerase/dehydratase" evidence="1">
    <location>
        <begin position="3"/>
        <end position="201"/>
    </location>
</feature>
<accession>A0A679J5M3</accession>
<dbReference type="SUPFAM" id="SSF51735">
    <property type="entry name" value="NAD(P)-binding Rossmann-fold domains"/>
    <property type="match status" value="1"/>
</dbReference>
<sequence length="290" mass="30444">MRVAITGASGFLGRRVTAALVARGDDVALLARPSSVLESGGASIVRFSGADEAARHVGAIAPDVLIHLAAAQGRRGESAATMVDANVTLSIALLEAMGAGTLFINTATTLPPTVNLYALTKRHFVDLARLLVTQGRTGAHVANAELQMIYGPGDDPDKFVPGLALQLVENLKPLVTTPATQRRDFVHVDDAVSAILALIDARGQLPSWQDVPLGSGVAVPLGDFIERAIRASGFDRPWQRSLPPRAGEPPEMVADTSVLRDLGWTARMDLDDGIAQLIADARRRSGVGGA</sequence>
<reference evidence="2" key="1">
    <citation type="submission" date="2019-12" db="EMBL/GenBank/DDBJ databases">
        <authorList>
            <person name="Cremers G."/>
        </authorList>
    </citation>
    <scope>NUCLEOTIDE SEQUENCE</scope>
    <source>
        <strain evidence="2">Mbul1</strain>
    </source>
</reference>
<keyword evidence="2" id="KW-0560">Oxidoreductase</keyword>